<organism evidence="1 2">
    <name type="scientific">Collimonas arenae</name>
    <dbReference type="NCBI Taxonomy" id="279058"/>
    <lineage>
        <taxon>Bacteria</taxon>
        <taxon>Pseudomonadati</taxon>
        <taxon>Pseudomonadota</taxon>
        <taxon>Betaproteobacteria</taxon>
        <taxon>Burkholderiales</taxon>
        <taxon>Oxalobacteraceae</taxon>
        <taxon>Collimonas</taxon>
    </lineage>
</organism>
<dbReference type="Proteomes" id="UP000030302">
    <property type="component" value="Chromosome"/>
</dbReference>
<keyword evidence="2" id="KW-1185">Reference proteome</keyword>
<evidence type="ECO:0000313" key="1">
    <source>
        <dbReference type="EMBL" id="AIY43584.1"/>
    </source>
</evidence>
<proteinExistence type="predicted"/>
<dbReference type="EMBL" id="CP009962">
    <property type="protein sequence ID" value="AIY43584.1"/>
    <property type="molecule type" value="Genomic_DNA"/>
</dbReference>
<name>A0A0A1FIV6_9BURK</name>
<gene>
    <name evidence="1" type="ORF">LT85_4426</name>
</gene>
<accession>A0A0A1FIV6</accession>
<dbReference type="HOGENOM" id="CLU_2805034_0_0_4"/>
<dbReference type="KEGG" id="care:LT85_4426"/>
<protein>
    <submittedName>
        <fullName evidence="1">Uncharacterized protein</fullName>
    </submittedName>
</protein>
<sequence>MGTADYSSAQSTLLALMNSAPAELLHPLIDAALQPLLAKVFSPVPRLEKRYSRRLPAAILSQKNASG</sequence>
<dbReference type="AlphaFoldDB" id="A0A0A1FIV6"/>
<reference evidence="2" key="1">
    <citation type="journal article" date="2014" name="Soil Biol. Biochem.">
        <title>Structure and function of bacterial communities in ageing soils: Insights from the Mendocino ecological staircase.</title>
        <authorList>
            <person name="Uroz S."/>
            <person name="Tech J.J."/>
            <person name="Sawaya N.A."/>
            <person name="Frey-Klett P."/>
            <person name="Leveau J.H.J."/>
        </authorList>
    </citation>
    <scope>NUCLEOTIDE SEQUENCE [LARGE SCALE GENOMIC DNA]</scope>
    <source>
        <strain evidence="2">Cal35</strain>
    </source>
</reference>
<evidence type="ECO:0000313" key="2">
    <source>
        <dbReference type="Proteomes" id="UP000030302"/>
    </source>
</evidence>